<gene>
    <name evidence="2" type="ORF">AYM40_03470</name>
</gene>
<dbReference type="EMBL" id="CP014578">
    <property type="protein sequence ID" value="ANB71531.1"/>
    <property type="molecule type" value="Genomic_DNA"/>
</dbReference>
<dbReference type="KEGG" id="buz:AYM40_03470"/>
<evidence type="ECO:0000313" key="3">
    <source>
        <dbReference type="Proteomes" id="UP000076852"/>
    </source>
</evidence>
<feature type="chain" id="PRO_5007814563" description="Glycosyl hydrolase family 71" evidence="1">
    <location>
        <begin position="17"/>
        <end position="414"/>
    </location>
</feature>
<proteinExistence type="predicted"/>
<protein>
    <recommendedName>
        <fullName evidence="4">Glycosyl hydrolase family 71</fullName>
    </recommendedName>
</protein>
<accession>A0A160FHB8</accession>
<dbReference type="RefSeq" id="WP_063495000.1">
    <property type="nucleotide sequence ID" value="NZ_CP014578.1"/>
</dbReference>
<dbReference type="Gene3D" id="3.20.20.80">
    <property type="entry name" value="Glycosidases"/>
    <property type="match status" value="1"/>
</dbReference>
<dbReference type="Proteomes" id="UP000076852">
    <property type="component" value="Chromosome 1"/>
</dbReference>
<reference evidence="2 3" key="1">
    <citation type="journal article" date="2016" name="Gene">
        <title>PacBio SMRT assembly of a complex multi-replicon genome reveals chlorocatechol degradative operon in a region of genome plasticity.</title>
        <authorList>
            <person name="Ricker N."/>
            <person name="Shen S.Y."/>
            <person name="Goordial J."/>
            <person name="Jin S."/>
            <person name="Fulthorpe R.R."/>
        </authorList>
    </citation>
    <scope>NUCLEOTIDE SEQUENCE [LARGE SCALE GENOMIC DNA]</scope>
    <source>
        <strain evidence="2 3">OLGA172</strain>
    </source>
</reference>
<evidence type="ECO:0000256" key="1">
    <source>
        <dbReference type="SAM" id="SignalP"/>
    </source>
</evidence>
<organism evidence="2 3">
    <name type="scientific">Paraburkholderia phytofirmans OLGA172</name>
    <dbReference type="NCBI Taxonomy" id="1417228"/>
    <lineage>
        <taxon>Bacteria</taxon>
        <taxon>Pseudomonadati</taxon>
        <taxon>Pseudomonadota</taxon>
        <taxon>Betaproteobacteria</taxon>
        <taxon>Burkholderiales</taxon>
        <taxon>Burkholderiaceae</taxon>
        <taxon>Paraburkholderia</taxon>
    </lineage>
</organism>
<sequence>MLAGVATLFIAGYAQAQTAQSALMAPNTSANAATKAFSNGTLAGGTNVSKVNVHTLLYPGNTTKVLVHYLPWFDGGNDTGVNVNYSNGNTTYVKAFFADLVSRGVDGVMVDWQGQTDISDQDWLISQPIIHNYTTLSGNKLSFAIMLDANLLNNYSGTNQNKVMAALSYINSHYLSDASYLTYNGKPVVGDFGLTAAGGVNWTAIQNAYPNIQFVHLDNATSPDGFGIAKSAGSFLWVNPTSTDVTPPDLSTMDDFYTRSNLHPTQITMGAAYKGFNGALAPWDGPTFVDQQCGETWLNSFTKINQYFNSAKQLPFLQLVTWDDYYEGTPLETGIDNCLGVTTSVSSRTIKVSFTHADTVDHLELWSYSNSAWVQASYPATTTTIPVTKAGTYYVKVVGKPFVKNALSSAIVVN</sequence>
<dbReference type="OrthoDB" id="9816564at2"/>
<evidence type="ECO:0008006" key="4">
    <source>
        <dbReference type="Google" id="ProtNLM"/>
    </source>
</evidence>
<keyword evidence="1" id="KW-0732">Signal</keyword>
<name>A0A160FHB8_9BURK</name>
<dbReference type="AlphaFoldDB" id="A0A160FHB8"/>
<evidence type="ECO:0000313" key="2">
    <source>
        <dbReference type="EMBL" id="ANB71531.1"/>
    </source>
</evidence>
<feature type="signal peptide" evidence="1">
    <location>
        <begin position="1"/>
        <end position="16"/>
    </location>
</feature>
<keyword evidence="3" id="KW-1185">Reference proteome</keyword>